<keyword evidence="3" id="KW-1185">Reference proteome</keyword>
<keyword evidence="1" id="KW-0812">Transmembrane</keyword>
<evidence type="ECO:0000313" key="2">
    <source>
        <dbReference type="EMBL" id="SLN17265.1"/>
    </source>
</evidence>
<dbReference type="AlphaFoldDB" id="A0A1Y5RL51"/>
<dbReference type="EMBL" id="FWFW01000001">
    <property type="protein sequence ID" value="SLN17265.1"/>
    <property type="molecule type" value="Genomic_DNA"/>
</dbReference>
<organism evidence="2 3">
    <name type="scientific">Pacificibacter marinus</name>
    <dbReference type="NCBI Taxonomy" id="658057"/>
    <lineage>
        <taxon>Bacteria</taxon>
        <taxon>Pseudomonadati</taxon>
        <taxon>Pseudomonadota</taxon>
        <taxon>Alphaproteobacteria</taxon>
        <taxon>Rhodobacterales</taxon>
        <taxon>Roseobacteraceae</taxon>
        <taxon>Pacificibacter</taxon>
    </lineage>
</organism>
<protein>
    <recommendedName>
        <fullName evidence="4">Cytochrome C oxidase assembly protein</fullName>
    </recommendedName>
</protein>
<gene>
    <name evidence="2" type="ORF">PAM7971_00444</name>
</gene>
<sequence>MAITKLHELHTRRKSRNVGLALVLGLFVVLILGLTVVKVTTVDVSNVGSAGAHE</sequence>
<name>A0A1Y5RL51_9RHOB</name>
<dbReference type="Proteomes" id="UP000193307">
    <property type="component" value="Unassembled WGS sequence"/>
</dbReference>
<proteinExistence type="predicted"/>
<dbReference type="RefSeq" id="WP_085847335.1">
    <property type="nucleotide sequence ID" value="NZ_FNZV01000001.1"/>
</dbReference>
<reference evidence="2 3" key="1">
    <citation type="submission" date="2017-03" db="EMBL/GenBank/DDBJ databases">
        <authorList>
            <person name="Afonso C.L."/>
            <person name="Miller P.J."/>
            <person name="Scott M.A."/>
            <person name="Spackman E."/>
            <person name="Goraichik I."/>
            <person name="Dimitrov K.M."/>
            <person name="Suarez D.L."/>
            <person name="Swayne D.E."/>
        </authorList>
    </citation>
    <scope>NUCLEOTIDE SEQUENCE [LARGE SCALE GENOMIC DNA]</scope>
    <source>
        <strain evidence="2 3">CECT 7971</strain>
    </source>
</reference>
<evidence type="ECO:0008006" key="4">
    <source>
        <dbReference type="Google" id="ProtNLM"/>
    </source>
</evidence>
<accession>A0A1Y5RL51</accession>
<feature type="transmembrane region" description="Helical" evidence="1">
    <location>
        <begin position="20"/>
        <end position="37"/>
    </location>
</feature>
<dbReference type="STRING" id="658057.SAMN04488032_101206"/>
<evidence type="ECO:0000256" key="1">
    <source>
        <dbReference type="SAM" id="Phobius"/>
    </source>
</evidence>
<keyword evidence="1" id="KW-0472">Membrane</keyword>
<keyword evidence="1" id="KW-1133">Transmembrane helix</keyword>
<evidence type="ECO:0000313" key="3">
    <source>
        <dbReference type="Proteomes" id="UP000193307"/>
    </source>
</evidence>